<dbReference type="InterPro" id="IPR012337">
    <property type="entry name" value="RNaseH-like_sf"/>
</dbReference>
<dbReference type="Gene3D" id="3.30.420.10">
    <property type="entry name" value="Ribonuclease H-like superfamily/Ribonuclease H"/>
    <property type="match status" value="1"/>
</dbReference>
<dbReference type="PANTHER" id="PTHR23044:SF61">
    <property type="entry name" value="3'-5' EXORIBONUCLEASE 1-RELATED"/>
    <property type="match status" value="1"/>
</dbReference>
<name>X1KJ69_9ZZZZ</name>
<dbReference type="InterPro" id="IPR047201">
    <property type="entry name" value="ERI-1_3'hExo-like"/>
</dbReference>
<evidence type="ECO:0000256" key="2">
    <source>
        <dbReference type="ARBA" id="ARBA00022801"/>
    </source>
</evidence>
<evidence type="ECO:0000313" key="5">
    <source>
        <dbReference type="EMBL" id="GAI07087.1"/>
    </source>
</evidence>
<protein>
    <recommendedName>
        <fullName evidence="4">Exonuclease domain-containing protein</fullName>
    </recommendedName>
</protein>
<sequence>MPSRILVVDLEATCSDDGSISAEEMEIIEIGACWTTRDGQVLERFQQLVKPLVRPTLTPFCKQLIGISQEEVDNAPLFPVAAQAFQAFADYLMSADTIWMSWGTYDHKQLLRDAQRHGVAMPLTMPHQNAKRLFAKAQRIGKEVGMARACALAGLELEGQHHRGLDDAVNIAKLMPWVLGQASLRGANKLVHS</sequence>
<dbReference type="SMART" id="SM00479">
    <property type="entry name" value="EXOIII"/>
    <property type="match status" value="1"/>
</dbReference>
<dbReference type="CDD" id="cd06133">
    <property type="entry name" value="ERI-1_3'hExo_like"/>
    <property type="match status" value="1"/>
</dbReference>
<dbReference type="EMBL" id="BARV01008701">
    <property type="protein sequence ID" value="GAI07087.1"/>
    <property type="molecule type" value="Genomic_DNA"/>
</dbReference>
<accession>X1KJ69</accession>
<dbReference type="SUPFAM" id="SSF53098">
    <property type="entry name" value="Ribonuclease H-like"/>
    <property type="match status" value="1"/>
</dbReference>
<gene>
    <name evidence="5" type="ORF">S06H3_17422</name>
</gene>
<organism evidence="5">
    <name type="scientific">marine sediment metagenome</name>
    <dbReference type="NCBI Taxonomy" id="412755"/>
    <lineage>
        <taxon>unclassified sequences</taxon>
        <taxon>metagenomes</taxon>
        <taxon>ecological metagenomes</taxon>
    </lineage>
</organism>
<dbReference type="AlphaFoldDB" id="X1KJ69"/>
<dbReference type="GO" id="GO:0000175">
    <property type="term" value="F:3'-5'-RNA exonuclease activity"/>
    <property type="evidence" value="ECO:0007669"/>
    <property type="project" value="InterPro"/>
</dbReference>
<feature type="domain" description="Exonuclease" evidence="4">
    <location>
        <begin position="4"/>
        <end position="184"/>
    </location>
</feature>
<keyword evidence="3" id="KW-0269">Exonuclease</keyword>
<comment type="caution">
    <text evidence="5">The sequence shown here is derived from an EMBL/GenBank/DDBJ whole genome shotgun (WGS) entry which is preliminary data.</text>
</comment>
<dbReference type="InterPro" id="IPR051274">
    <property type="entry name" value="3-5_Exoribonuclease"/>
</dbReference>
<proteinExistence type="predicted"/>
<evidence type="ECO:0000256" key="1">
    <source>
        <dbReference type="ARBA" id="ARBA00022722"/>
    </source>
</evidence>
<dbReference type="GO" id="GO:0003676">
    <property type="term" value="F:nucleic acid binding"/>
    <property type="evidence" value="ECO:0007669"/>
    <property type="project" value="InterPro"/>
</dbReference>
<evidence type="ECO:0000256" key="3">
    <source>
        <dbReference type="ARBA" id="ARBA00022839"/>
    </source>
</evidence>
<dbReference type="Pfam" id="PF00929">
    <property type="entry name" value="RNase_T"/>
    <property type="match status" value="1"/>
</dbReference>
<evidence type="ECO:0000259" key="4">
    <source>
        <dbReference type="SMART" id="SM00479"/>
    </source>
</evidence>
<reference evidence="5" key="1">
    <citation type="journal article" date="2014" name="Front. Microbiol.">
        <title>High frequency of phylogenetically diverse reductive dehalogenase-homologous genes in deep subseafloor sedimentary metagenomes.</title>
        <authorList>
            <person name="Kawai M."/>
            <person name="Futagami T."/>
            <person name="Toyoda A."/>
            <person name="Takaki Y."/>
            <person name="Nishi S."/>
            <person name="Hori S."/>
            <person name="Arai W."/>
            <person name="Tsubouchi T."/>
            <person name="Morono Y."/>
            <person name="Uchiyama I."/>
            <person name="Ito T."/>
            <person name="Fujiyama A."/>
            <person name="Inagaki F."/>
            <person name="Takami H."/>
        </authorList>
    </citation>
    <scope>NUCLEOTIDE SEQUENCE</scope>
    <source>
        <strain evidence="5">Expedition CK06-06</strain>
    </source>
</reference>
<keyword evidence="2" id="KW-0378">Hydrolase</keyword>
<dbReference type="InterPro" id="IPR036397">
    <property type="entry name" value="RNaseH_sf"/>
</dbReference>
<keyword evidence="1" id="KW-0540">Nuclease</keyword>
<dbReference type="InterPro" id="IPR013520">
    <property type="entry name" value="Ribonucl_H"/>
</dbReference>
<dbReference type="PANTHER" id="PTHR23044">
    <property type="entry name" value="3'-5' EXONUCLEASE ERI1-RELATED"/>
    <property type="match status" value="1"/>
</dbReference>